<comment type="subcellular location">
    <subcellularLocation>
        <location evidence="1">Cell membrane</location>
        <topology evidence="1">Multi-pass membrane protein</topology>
    </subcellularLocation>
</comment>
<evidence type="ECO:0000256" key="6">
    <source>
        <dbReference type="SAM" id="Phobius"/>
    </source>
</evidence>
<feature type="transmembrane region" description="Helical" evidence="6">
    <location>
        <begin position="35"/>
        <end position="54"/>
    </location>
</feature>
<dbReference type="GO" id="GO:0005886">
    <property type="term" value="C:plasma membrane"/>
    <property type="evidence" value="ECO:0007669"/>
    <property type="project" value="UniProtKB-SubCell"/>
</dbReference>
<feature type="transmembrane region" description="Helical" evidence="6">
    <location>
        <begin position="282"/>
        <end position="301"/>
    </location>
</feature>
<feature type="transmembrane region" description="Helical" evidence="6">
    <location>
        <begin position="407"/>
        <end position="429"/>
    </location>
</feature>
<keyword evidence="5 6" id="KW-0472">Membrane</keyword>
<keyword evidence="2" id="KW-1003">Cell membrane</keyword>
<dbReference type="InterPro" id="IPR050833">
    <property type="entry name" value="Poly_Biosynth_Transport"/>
</dbReference>
<dbReference type="PANTHER" id="PTHR30250">
    <property type="entry name" value="PST FAMILY PREDICTED COLANIC ACID TRANSPORTER"/>
    <property type="match status" value="1"/>
</dbReference>
<dbReference type="AlphaFoldDB" id="A0A558G9J2"/>
<keyword evidence="4 6" id="KW-1133">Transmembrane helix</keyword>
<accession>A0A558G9J2</accession>
<proteinExistence type="predicted"/>
<evidence type="ECO:0000313" key="7">
    <source>
        <dbReference type="EMBL" id="TVT94432.1"/>
    </source>
</evidence>
<feature type="transmembrane region" description="Helical" evidence="6">
    <location>
        <begin position="75"/>
        <end position="95"/>
    </location>
</feature>
<name>A0A558G9J2_HALVO</name>
<feature type="transmembrane region" description="Helical" evidence="6">
    <location>
        <begin position="348"/>
        <end position="367"/>
    </location>
</feature>
<dbReference type="EMBL" id="VMTR01000082">
    <property type="protein sequence ID" value="TVT94432.1"/>
    <property type="molecule type" value="Genomic_DNA"/>
</dbReference>
<reference evidence="7 8" key="1">
    <citation type="submission" date="2019-07" db="EMBL/GenBank/DDBJ databases">
        <title>Draft genome sequence of Haloferax volcanii SS0101, isolated from salt farm in Samut Sakhon, Thailand.</title>
        <authorList>
            <person name="Wanthongcharoen S."/>
            <person name="Yamprayoonswat W."/>
            <person name="Ruangsuj P."/>
            <person name="Thongpramul N."/>
            <person name="Jumpathong W."/>
            <person name="Sittihan S."/>
            <person name="Kanjanavas P."/>
            <person name="Yasawong M."/>
        </authorList>
    </citation>
    <scope>NUCLEOTIDE SEQUENCE [LARGE SCALE GENOMIC DNA]</scope>
    <source>
        <strain evidence="7 8">SS0101</strain>
    </source>
</reference>
<evidence type="ECO:0000256" key="4">
    <source>
        <dbReference type="ARBA" id="ARBA00022989"/>
    </source>
</evidence>
<protein>
    <submittedName>
        <fullName evidence="7">Flippase</fullName>
    </submittedName>
</protein>
<feature type="transmembrane region" description="Helical" evidence="6">
    <location>
        <begin position="373"/>
        <end position="395"/>
    </location>
</feature>
<feature type="transmembrane region" description="Helical" evidence="6">
    <location>
        <begin position="307"/>
        <end position="328"/>
    </location>
</feature>
<dbReference type="Proteomes" id="UP000320212">
    <property type="component" value="Unassembled WGS sequence"/>
</dbReference>
<evidence type="ECO:0000256" key="2">
    <source>
        <dbReference type="ARBA" id="ARBA00022475"/>
    </source>
</evidence>
<dbReference type="Pfam" id="PF13440">
    <property type="entry name" value="Polysacc_synt_3"/>
    <property type="match status" value="1"/>
</dbReference>
<evidence type="ECO:0000256" key="1">
    <source>
        <dbReference type="ARBA" id="ARBA00004651"/>
    </source>
</evidence>
<evidence type="ECO:0000256" key="5">
    <source>
        <dbReference type="ARBA" id="ARBA00023136"/>
    </source>
</evidence>
<evidence type="ECO:0000313" key="8">
    <source>
        <dbReference type="Proteomes" id="UP000320212"/>
    </source>
</evidence>
<evidence type="ECO:0000256" key="3">
    <source>
        <dbReference type="ARBA" id="ARBA00022692"/>
    </source>
</evidence>
<keyword evidence="3 6" id="KW-0812">Transmembrane</keyword>
<gene>
    <name evidence="7" type="ORF">FQA18_11905</name>
</gene>
<sequence>MNLVKSGFRLTLARIVKFVLSFLAIVFFANELGASELGVFFLFQALLDILRLPSNLGIRMAIEKRMSEGNIPEKSLTAGVLLKLFLIVIVVPILFTSSEFINDYLGLDLTFLLCLALILQESAGTARSVLRGELKLDQAATLEVVFDVTWVVAAVVLVSFDFGAVGIIYGVILARFLQVLFGILKADTFFSLPSKHEFQSIIGYSKYSSVAQVSGRIQSWMDVLMIGFFLTQAAVGAYEVAWRVTGPILLVGSAVGTTIFPQMSSWQANKDISSIERLFTKSIIPIYVIVIPAIIGGLLLSDEILGIIFGSEFGQASIALVILLIGLIPRAIREITGKTLLGLDLPNLASRVAIIDIFLNVSLNLILIPRMGIVGAAIGTSTALLISTSVQYHYVSRSIEVQLPVAELRWVTISSGIMGAVVYTIMSLVTVADEFTLASTILCGVISYCSILLYNDTVRQNAVEFAKQIGLKSNSDSNI</sequence>
<dbReference type="PANTHER" id="PTHR30250:SF11">
    <property type="entry name" value="O-ANTIGEN TRANSPORTER-RELATED"/>
    <property type="match status" value="1"/>
</dbReference>
<dbReference type="CDD" id="cd13128">
    <property type="entry name" value="MATE_Wzx_like"/>
    <property type="match status" value="1"/>
</dbReference>
<organism evidence="7 8">
    <name type="scientific">Haloferax volcanii</name>
    <name type="common">Halobacterium volcanii</name>
    <dbReference type="NCBI Taxonomy" id="2246"/>
    <lineage>
        <taxon>Archaea</taxon>
        <taxon>Methanobacteriati</taxon>
        <taxon>Methanobacteriota</taxon>
        <taxon>Stenosarchaea group</taxon>
        <taxon>Halobacteria</taxon>
        <taxon>Halobacteriales</taxon>
        <taxon>Haloferacaceae</taxon>
        <taxon>Haloferax</taxon>
    </lineage>
</organism>
<comment type="caution">
    <text evidence="7">The sequence shown here is derived from an EMBL/GenBank/DDBJ whole genome shotgun (WGS) entry which is preliminary data.</text>
</comment>
<feature type="transmembrane region" description="Helical" evidence="6">
    <location>
        <begin position="435"/>
        <end position="454"/>
    </location>
</feature>
<dbReference type="RefSeq" id="WP_144858909.1">
    <property type="nucleotide sequence ID" value="NZ_VMTR01000082.1"/>
</dbReference>
<feature type="transmembrane region" description="Helical" evidence="6">
    <location>
        <begin position="12"/>
        <end position="29"/>
    </location>
</feature>